<dbReference type="EMBL" id="JAVFWL010000005">
    <property type="protein sequence ID" value="KAK6756863.1"/>
    <property type="molecule type" value="Genomic_DNA"/>
</dbReference>
<feature type="region of interest" description="Disordered" evidence="1">
    <location>
        <begin position="1"/>
        <end position="41"/>
    </location>
</feature>
<name>A0ABR1E2X8_NECAM</name>
<evidence type="ECO:0000313" key="3">
    <source>
        <dbReference type="Proteomes" id="UP001303046"/>
    </source>
</evidence>
<protein>
    <submittedName>
        <fullName evidence="2">Uncharacterized protein</fullName>
    </submittedName>
</protein>
<evidence type="ECO:0000313" key="2">
    <source>
        <dbReference type="EMBL" id="KAK6756863.1"/>
    </source>
</evidence>
<accession>A0ABR1E2X8</accession>
<sequence>MPTKSTRTAERQTPLSSQATSGIETRAVESSQPMEPNYSEMSASDLISSIAERNKDPVISKMLAVLAEKVKTDFVE</sequence>
<evidence type="ECO:0000256" key="1">
    <source>
        <dbReference type="SAM" id="MobiDB-lite"/>
    </source>
</evidence>
<comment type="caution">
    <text evidence="2">The sequence shown here is derived from an EMBL/GenBank/DDBJ whole genome shotgun (WGS) entry which is preliminary data.</text>
</comment>
<proteinExistence type="predicted"/>
<organism evidence="2 3">
    <name type="scientific">Necator americanus</name>
    <name type="common">Human hookworm</name>
    <dbReference type="NCBI Taxonomy" id="51031"/>
    <lineage>
        <taxon>Eukaryota</taxon>
        <taxon>Metazoa</taxon>
        <taxon>Ecdysozoa</taxon>
        <taxon>Nematoda</taxon>
        <taxon>Chromadorea</taxon>
        <taxon>Rhabditida</taxon>
        <taxon>Rhabditina</taxon>
        <taxon>Rhabditomorpha</taxon>
        <taxon>Strongyloidea</taxon>
        <taxon>Ancylostomatidae</taxon>
        <taxon>Bunostominae</taxon>
        <taxon>Necator</taxon>
    </lineage>
</organism>
<gene>
    <name evidence="2" type="primary">Necator_chrV.g19759</name>
    <name evidence="2" type="ORF">RB195_014967</name>
</gene>
<dbReference type="Proteomes" id="UP001303046">
    <property type="component" value="Unassembled WGS sequence"/>
</dbReference>
<reference evidence="2 3" key="1">
    <citation type="submission" date="2023-08" db="EMBL/GenBank/DDBJ databases">
        <title>A Necator americanus chromosomal reference genome.</title>
        <authorList>
            <person name="Ilik V."/>
            <person name="Petrzelkova K.J."/>
            <person name="Pardy F."/>
            <person name="Fuh T."/>
            <person name="Niatou-Singa F.S."/>
            <person name="Gouil Q."/>
            <person name="Baker L."/>
            <person name="Ritchie M.E."/>
            <person name="Jex A.R."/>
            <person name="Gazzola D."/>
            <person name="Li H."/>
            <person name="Toshio Fujiwara R."/>
            <person name="Zhan B."/>
            <person name="Aroian R.V."/>
            <person name="Pafco B."/>
            <person name="Schwarz E.M."/>
        </authorList>
    </citation>
    <scope>NUCLEOTIDE SEQUENCE [LARGE SCALE GENOMIC DNA]</scope>
    <source>
        <strain evidence="2 3">Aroian</strain>
        <tissue evidence="2">Whole animal</tissue>
    </source>
</reference>
<keyword evidence="3" id="KW-1185">Reference proteome</keyword>